<protein>
    <submittedName>
        <fullName evidence="2">Uncharacterized protein</fullName>
    </submittedName>
</protein>
<evidence type="ECO:0000256" key="1">
    <source>
        <dbReference type="SAM" id="MobiDB-lite"/>
    </source>
</evidence>
<name>A0A8X6RKD3_TRICX</name>
<dbReference type="AlphaFoldDB" id="A0A8X6RKD3"/>
<dbReference type="EMBL" id="BMAU01021192">
    <property type="protein sequence ID" value="GFX96533.1"/>
    <property type="molecule type" value="Genomic_DNA"/>
</dbReference>
<organism evidence="2 3">
    <name type="scientific">Trichonephila clavipes</name>
    <name type="common">Golden silk orbweaver</name>
    <name type="synonym">Nephila clavipes</name>
    <dbReference type="NCBI Taxonomy" id="2585209"/>
    <lineage>
        <taxon>Eukaryota</taxon>
        <taxon>Metazoa</taxon>
        <taxon>Ecdysozoa</taxon>
        <taxon>Arthropoda</taxon>
        <taxon>Chelicerata</taxon>
        <taxon>Arachnida</taxon>
        <taxon>Araneae</taxon>
        <taxon>Araneomorphae</taxon>
        <taxon>Entelegynae</taxon>
        <taxon>Araneoidea</taxon>
        <taxon>Nephilidae</taxon>
        <taxon>Trichonephila</taxon>
    </lineage>
</organism>
<feature type="region of interest" description="Disordered" evidence="1">
    <location>
        <begin position="83"/>
        <end position="106"/>
    </location>
</feature>
<gene>
    <name evidence="2" type="ORF">TNCV_1442071</name>
</gene>
<accession>A0A8X6RKD3</accession>
<evidence type="ECO:0000313" key="3">
    <source>
        <dbReference type="Proteomes" id="UP000887159"/>
    </source>
</evidence>
<sequence>MTVTITRSHNVEVFYKRAIKLIRISRLSDYTTDDIDIIARKPTALRQAFLSLEKEALKIGLKINERGFCPVILTMVIGHASPNYPTTPTGGRRQKRFRLVNHRENR</sequence>
<keyword evidence="3" id="KW-1185">Reference proteome</keyword>
<proteinExistence type="predicted"/>
<reference evidence="2" key="1">
    <citation type="submission" date="2020-08" db="EMBL/GenBank/DDBJ databases">
        <title>Multicomponent nature underlies the extraordinary mechanical properties of spider dragline silk.</title>
        <authorList>
            <person name="Kono N."/>
            <person name="Nakamura H."/>
            <person name="Mori M."/>
            <person name="Yoshida Y."/>
            <person name="Ohtoshi R."/>
            <person name="Malay A.D."/>
            <person name="Moran D.A.P."/>
            <person name="Tomita M."/>
            <person name="Numata K."/>
            <person name="Arakawa K."/>
        </authorList>
    </citation>
    <scope>NUCLEOTIDE SEQUENCE</scope>
</reference>
<dbReference type="Proteomes" id="UP000887159">
    <property type="component" value="Unassembled WGS sequence"/>
</dbReference>
<comment type="caution">
    <text evidence="2">The sequence shown here is derived from an EMBL/GenBank/DDBJ whole genome shotgun (WGS) entry which is preliminary data.</text>
</comment>
<evidence type="ECO:0000313" key="2">
    <source>
        <dbReference type="EMBL" id="GFX96533.1"/>
    </source>
</evidence>